<dbReference type="SMART" id="SM00088">
    <property type="entry name" value="PINT"/>
    <property type="match status" value="1"/>
</dbReference>
<comment type="similarity">
    <text evidence="6">Belongs to the eIF-3 subunit A family.</text>
</comment>
<keyword evidence="6" id="KW-0175">Coiled coil</keyword>
<evidence type="ECO:0000313" key="10">
    <source>
        <dbReference type="Proteomes" id="UP000242715"/>
    </source>
</evidence>
<evidence type="ECO:0000313" key="9">
    <source>
        <dbReference type="EMBL" id="GAU23040.1"/>
    </source>
</evidence>
<reference evidence="10" key="1">
    <citation type="journal article" date="2017" name="Front. Plant Sci.">
        <title>Climate Clever Clovers: New Paradigm to Reduce the Environmental Footprint of Ruminants by Breeding Low Methanogenic Forages Utilizing Haplotype Variation.</title>
        <authorList>
            <person name="Kaur P."/>
            <person name="Appels R."/>
            <person name="Bayer P.E."/>
            <person name="Keeble-Gagnere G."/>
            <person name="Wang J."/>
            <person name="Hirakawa H."/>
            <person name="Shirasawa K."/>
            <person name="Vercoe P."/>
            <person name="Stefanova K."/>
            <person name="Durmic Z."/>
            <person name="Nichols P."/>
            <person name="Revell C."/>
            <person name="Isobe S.N."/>
            <person name="Edwards D."/>
            <person name="Erskine W."/>
        </authorList>
    </citation>
    <scope>NUCLEOTIDE SEQUENCE [LARGE SCALE GENOMIC DNA]</scope>
    <source>
        <strain evidence="10">cv. Daliak</strain>
    </source>
</reference>
<evidence type="ECO:0000259" key="8">
    <source>
        <dbReference type="PROSITE" id="PS50250"/>
    </source>
</evidence>
<dbReference type="GO" id="GO:0033290">
    <property type="term" value="C:eukaryotic 48S preinitiation complex"/>
    <property type="evidence" value="ECO:0007669"/>
    <property type="project" value="UniProtKB-UniRule"/>
</dbReference>
<dbReference type="InterPro" id="IPR027512">
    <property type="entry name" value="EIF3A"/>
</dbReference>
<feature type="coiled-coil region" evidence="6">
    <location>
        <begin position="522"/>
        <end position="659"/>
    </location>
</feature>
<comment type="function">
    <text evidence="6">RNA-binding component of the eukaryotic translation initiation factor 3 (eIF-3) complex, which is involved in protein synthesis of a specialized repertoire of mRNAs and, together with other initiation factors, stimulates binding of mRNA and methionyl-tRNAi to the 40S ribosome. The eIF-3 complex specifically targets and initiates translation of a subset of mRNAs involved in cell proliferation.</text>
</comment>
<dbReference type="PROSITE" id="PS50250">
    <property type="entry name" value="PCI"/>
    <property type="match status" value="1"/>
</dbReference>
<dbReference type="PANTHER" id="PTHR14005:SF0">
    <property type="entry name" value="EUKARYOTIC TRANSLATION INITIATION FACTOR 3 SUBUNIT A"/>
    <property type="match status" value="1"/>
</dbReference>
<evidence type="ECO:0000256" key="3">
    <source>
        <dbReference type="ARBA" id="ARBA00022540"/>
    </source>
</evidence>
<dbReference type="Gene3D" id="4.10.860.10">
    <property type="entry name" value="UVR domain"/>
    <property type="match status" value="1"/>
</dbReference>
<dbReference type="GO" id="GO:0016282">
    <property type="term" value="C:eukaryotic 43S preinitiation complex"/>
    <property type="evidence" value="ECO:0007669"/>
    <property type="project" value="UniProtKB-UniRule"/>
</dbReference>
<dbReference type="GO" id="GO:0001732">
    <property type="term" value="P:formation of cytoplasmic translation initiation complex"/>
    <property type="evidence" value="ECO:0007669"/>
    <property type="project" value="UniProtKB-UniRule"/>
</dbReference>
<dbReference type="InterPro" id="IPR054711">
    <property type="entry name" value="eIF3a_PCI_TPR-like"/>
</dbReference>
<dbReference type="GO" id="GO:0003729">
    <property type="term" value="F:mRNA binding"/>
    <property type="evidence" value="ECO:0007669"/>
    <property type="project" value="TreeGrafter"/>
</dbReference>
<feature type="compositionally biased region" description="Low complexity" evidence="7">
    <location>
        <begin position="906"/>
        <end position="915"/>
    </location>
</feature>
<comment type="subunit">
    <text evidence="6">Component of the eukaryotic translation initiation factor 3 (eIF-3) complex.</text>
</comment>
<dbReference type="EMBL" id="DF973262">
    <property type="protein sequence ID" value="GAU23040.1"/>
    <property type="molecule type" value="Genomic_DNA"/>
</dbReference>
<keyword evidence="5 6" id="KW-0648">Protein biosynthesis</keyword>
<keyword evidence="10" id="KW-1185">Reference proteome</keyword>
<protein>
    <recommendedName>
        <fullName evidence="6">Eukaryotic translation initiation factor 3 subunit A</fullName>
        <shortName evidence="6">eIF3a</shortName>
    </recommendedName>
    <alternativeName>
        <fullName evidence="6">Eukaryotic translation initiation factor 3 subunit 10</fullName>
    </alternativeName>
</protein>
<dbReference type="HAMAP" id="MF_03000">
    <property type="entry name" value="eIF3a"/>
    <property type="match status" value="1"/>
</dbReference>
<evidence type="ECO:0000256" key="1">
    <source>
        <dbReference type="ARBA" id="ARBA00004496"/>
    </source>
</evidence>
<keyword evidence="3 6" id="KW-0396">Initiation factor</keyword>
<dbReference type="GO" id="GO:0002188">
    <property type="term" value="P:translation reinitiation"/>
    <property type="evidence" value="ECO:0007669"/>
    <property type="project" value="TreeGrafter"/>
</dbReference>
<evidence type="ECO:0000256" key="2">
    <source>
        <dbReference type="ARBA" id="ARBA00022490"/>
    </source>
</evidence>
<feature type="compositionally biased region" description="Low complexity" evidence="7">
    <location>
        <begin position="843"/>
        <end position="857"/>
    </location>
</feature>
<dbReference type="Gene3D" id="1.25.40.860">
    <property type="match status" value="1"/>
</dbReference>
<organism evidence="9 10">
    <name type="scientific">Trifolium subterraneum</name>
    <name type="common">Subterranean clover</name>
    <dbReference type="NCBI Taxonomy" id="3900"/>
    <lineage>
        <taxon>Eukaryota</taxon>
        <taxon>Viridiplantae</taxon>
        <taxon>Streptophyta</taxon>
        <taxon>Embryophyta</taxon>
        <taxon>Tracheophyta</taxon>
        <taxon>Spermatophyta</taxon>
        <taxon>Magnoliopsida</taxon>
        <taxon>eudicotyledons</taxon>
        <taxon>Gunneridae</taxon>
        <taxon>Pentapetalae</taxon>
        <taxon>rosids</taxon>
        <taxon>fabids</taxon>
        <taxon>Fabales</taxon>
        <taxon>Fabaceae</taxon>
        <taxon>Papilionoideae</taxon>
        <taxon>50 kb inversion clade</taxon>
        <taxon>NPAAA clade</taxon>
        <taxon>Hologalegina</taxon>
        <taxon>IRL clade</taxon>
        <taxon>Trifolieae</taxon>
        <taxon>Trifolium</taxon>
    </lineage>
</organism>
<name>A0A2Z6MI37_TRISU</name>
<dbReference type="GO" id="GO:0003743">
    <property type="term" value="F:translation initiation factor activity"/>
    <property type="evidence" value="ECO:0007669"/>
    <property type="project" value="UniProtKB-UniRule"/>
</dbReference>
<dbReference type="GO" id="GO:0043614">
    <property type="term" value="C:multi-eIF complex"/>
    <property type="evidence" value="ECO:0007669"/>
    <property type="project" value="TreeGrafter"/>
</dbReference>
<evidence type="ECO:0000256" key="5">
    <source>
        <dbReference type="ARBA" id="ARBA00022917"/>
    </source>
</evidence>
<dbReference type="OrthoDB" id="18884at2759"/>
<dbReference type="GO" id="GO:0071540">
    <property type="term" value="C:eukaryotic translation initiation factor 3 complex, eIF3e"/>
    <property type="evidence" value="ECO:0007669"/>
    <property type="project" value="TreeGrafter"/>
</dbReference>
<dbReference type="FunFam" id="4.10.860.10:FF:000001">
    <property type="entry name" value="Eukaryotic translation initiation factor 3 subunit A"/>
    <property type="match status" value="1"/>
</dbReference>
<feature type="coiled-coil region" evidence="6">
    <location>
        <begin position="93"/>
        <end position="120"/>
    </location>
</feature>
<dbReference type="PANTHER" id="PTHR14005">
    <property type="entry name" value="EUKARYOTIC TRANSLATION INITIATION FACTOR 3, THETA SUBUNIT"/>
    <property type="match status" value="1"/>
</dbReference>
<evidence type="ECO:0000256" key="7">
    <source>
        <dbReference type="SAM" id="MobiDB-lite"/>
    </source>
</evidence>
<comment type="subcellular location">
    <subcellularLocation>
        <location evidence="1 6">Cytoplasm</location>
    </subcellularLocation>
</comment>
<feature type="compositionally biased region" description="Basic and acidic residues" evidence="7">
    <location>
        <begin position="768"/>
        <end position="821"/>
    </location>
</feature>
<keyword evidence="4 6" id="KW-0694">RNA-binding</keyword>
<dbReference type="Proteomes" id="UP000242715">
    <property type="component" value="Unassembled WGS sequence"/>
</dbReference>
<feature type="domain" description="PCI" evidence="8">
    <location>
        <begin position="277"/>
        <end position="474"/>
    </location>
</feature>
<feature type="region of interest" description="Disordered" evidence="7">
    <location>
        <begin position="768"/>
        <end position="921"/>
    </location>
</feature>
<keyword evidence="2 6" id="KW-0963">Cytoplasm</keyword>
<sequence>MTSFLKPENALKRAEELINVGQKQDALQTLHDLITSKRYRAWQKTLERIMFKYVELCVDMRKGRFAKDGLIQYRIICQQVNVSSLEEVIKHFMHLSTEKAEQARSQAQELEEALDVDDLEADKRPEDLMLSYVSGEKGKDRSDRELVTPWFKFLWETYRTVLEILRNNSKLEALYAMTAHRAFQFCKQYKRTTEFRRLCEIIRNHLANLNKYRDQRDRPDLSAPESLQLYLDTRFEQLKIATELELWQEAFRSVEDIHGLMCMVKKTPKPSLMTKDLQLIASSVVLAALSVPPHDRTHGASHLELEHEKERNLRMANLIGFNLETKPDSREMLSRSSLLAELASKGVMSCVSQEVKDIYYLLEHEFLPSDLALKVQPLLNKISKLGGKFTFASSVPEVQFSQYVPALEKLATLRLLQQVSNVYQTMKIDNLAGLIPFFDFSVVEKISVDAVKQKFLSMKVDHMKNVVIFCKTSLEADGLKDHLASFAEQLNKARQMICPPDRKQSKLGALLPTLSEVVAKEHKRLLARKSIIEKRKEEQERQLLEMEREEENKKLRLQKVNDEAEKIRIAAESDARRLKRIQKEMEEKEKEEAQHLLEEAKRIIAGKGKKHPPIETANLSRQALLQLTLMQQQKERQDMEKKLQKLAKTMDHLERAKREEAAPLIEAAYQQRLVEERILHEREQQLEVELSKQRHAGDLNEKERLSRMIGNKEIYQEKVVSHRQAEINRLNREREERITRILQSRKQEREKMRKLKYFLQVEEERRQKLREAEEAQKREEAERKKKEQLERQAKLDEIAEKQRQREREIEEKAEREKREALLGRPTEPALRPYEPPARQLESGAAPAAAAAATSGAGKYVPKFRRGGADATRAPPPEADRWGNSSSKPDGDRWDRNTSFGSGGGSRSSSTWSSSRVSRDRQ</sequence>
<dbReference type="FunFam" id="1.25.40.860:FF:000006">
    <property type="entry name" value="Eukaryotic translation initiation factor 3 subunit A"/>
    <property type="match status" value="1"/>
</dbReference>
<accession>A0A2Z6MI37</accession>
<dbReference type="InterPro" id="IPR000717">
    <property type="entry name" value="PCI_dom"/>
</dbReference>
<dbReference type="Pfam" id="PF01399">
    <property type="entry name" value="PCI"/>
    <property type="match status" value="1"/>
</dbReference>
<dbReference type="AlphaFoldDB" id="A0A2Z6MI37"/>
<proteinExistence type="inferred from homology"/>
<dbReference type="Pfam" id="PF22591">
    <property type="entry name" value="eIF3a_PCI_TPR-like"/>
    <property type="match status" value="1"/>
</dbReference>
<gene>
    <name evidence="9" type="ORF">TSUD_336880</name>
</gene>
<evidence type="ECO:0000256" key="4">
    <source>
        <dbReference type="ARBA" id="ARBA00022884"/>
    </source>
</evidence>
<dbReference type="GO" id="GO:0071541">
    <property type="term" value="C:eukaryotic translation initiation factor 3 complex, eIF3m"/>
    <property type="evidence" value="ECO:0007669"/>
    <property type="project" value="TreeGrafter"/>
</dbReference>
<evidence type="ECO:0000256" key="6">
    <source>
        <dbReference type="HAMAP-Rule" id="MF_03000"/>
    </source>
</evidence>